<feature type="region of interest" description="Disordered" evidence="1">
    <location>
        <begin position="1"/>
        <end position="63"/>
    </location>
</feature>
<reference evidence="3" key="1">
    <citation type="journal article" date="2019" name="Int. J. Syst. Evol. Microbiol.">
        <title>The Global Catalogue of Microorganisms (GCM) 10K type strain sequencing project: providing services to taxonomists for standard genome sequencing and annotation.</title>
        <authorList>
            <consortium name="The Broad Institute Genomics Platform"/>
            <consortium name="The Broad Institute Genome Sequencing Center for Infectious Disease"/>
            <person name="Wu L."/>
            <person name="Ma J."/>
        </authorList>
    </citation>
    <scope>NUCLEOTIDE SEQUENCE [LARGE SCALE GENOMIC DNA]</scope>
    <source>
        <strain evidence="3">CGMCC 4.5581</strain>
    </source>
</reference>
<sequence>MPGGGTGAGMTESNGRTPHPEEPAEGDAPADQDENGRTPHPEQPAEGSDPAAGVDPENRVTGT</sequence>
<comment type="caution">
    <text evidence="2">The sequence shown here is derived from an EMBL/GenBank/DDBJ whole genome shotgun (WGS) entry which is preliminary data.</text>
</comment>
<accession>A0ABQ2FTT3</accession>
<evidence type="ECO:0000313" key="3">
    <source>
        <dbReference type="Proteomes" id="UP000648663"/>
    </source>
</evidence>
<name>A0ABQ2FTT3_9ACTN</name>
<gene>
    <name evidence="2" type="ORF">GCM10011589_06630</name>
</gene>
<organism evidence="2 3">
    <name type="scientific">Modestobacter marinus</name>
    <dbReference type="NCBI Taxonomy" id="477641"/>
    <lineage>
        <taxon>Bacteria</taxon>
        <taxon>Bacillati</taxon>
        <taxon>Actinomycetota</taxon>
        <taxon>Actinomycetes</taxon>
        <taxon>Geodermatophilales</taxon>
        <taxon>Geodermatophilaceae</taxon>
        <taxon>Modestobacter</taxon>
    </lineage>
</organism>
<evidence type="ECO:0000313" key="2">
    <source>
        <dbReference type="EMBL" id="GGL53179.1"/>
    </source>
</evidence>
<dbReference type="Proteomes" id="UP000648663">
    <property type="component" value="Unassembled WGS sequence"/>
</dbReference>
<feature type="compositionally biased region" description="Acidic residues" evidence="1">
    <location>
        <begin position="23"/>
        <end position="33"/>
    </location>
</feature>
<proteinExistence type="predicted"/>
<dbReference type="EMBL" id="BMMI01000001">
    <property type="protein sequence ID" value="GGL53179.1"/>
    <property type="molecule type" value="Genomic_DNA"/>
</dbReference>
<keyword evidence="3" id="KW-1185">Reference proteome</keyword>
<protein>
    <submittedName>
        <fullName evidence="2">Uncharacterized protein</fullName>
    </submittedName>
</protein>
<evidence type="ECO:0000256" key="1">
    <source>
        <dbReference type="SAM" id="MobiDB-lite"/>
    </source>
</evidence>